<keyword evidence="2" id="KW-1185">Reference proteome</keyword>
<name>A0A4U5MD82_STECR</name>
<dbReference type="EMBL" id="AZBU02000008">
    <property type="protein sequence ID" value="TKR67012.1"/>
    <property type="molecule type" value="Genomic_DNA"/>
</dbReference>
<accession>A0A4U5MD82</accession>
<comment type="caution">
    <text evidence="1">The sequence shown here is derived from an EMBL/GenBank/DDBJ whole genome shotgun (WGS) entry which is preliminary data.</text>
</comment>
<reference evidence="1 2" key="1">
    <citation type="journal article" date="2015" name="Genome Biol.">
        <title>Comparative genomics of Steinernema reveals deeply conserved gene regulatory networks.</title>
        <authorList>
            <person name="Dillman A.R."/>
            <person name="Macchietto M."/>
            <person name="Porter C.F."/>
            <person name="Rogers A."/>
            <person name="Williams B."/>
            <person name="Antoshechkin I."/>
            <person name="Lee M.M."/>
            <person name="Goodwin Z."/>
            <person name="Lu X."/>
            <person name="Lewis E.E."/>
            <person name="Goodrich-Blair H."/>
            <person name="Stock S.P."/>
            <person name="Adams B.J."/>
            <person name="Sternberg P.W."/>
            <person name="Mortazavi A."/>
        </authorList>
    </citation>
    <scope>NUCLEOTIDE SEQUENCE [LARGE SCALE GENOMIC DNA]</scope>
    <source>
        <strain evidence="1 2">ALL</strain>
    </source>
</reference>
<dbReference type="AlphaFoldDB" id="A0A4U5MD82"/>
<gene>
    <name evidence="1" type="ORF">L596_023228</name>
</gene>
<reference evidence="1 2" key="2">
    <citation type="journal article" date="2019" name="G3 (Bethesda)">
        <title>Hybrid Assembly of the Genome of the Entomopathogenic Nematode Steinernema carpocapsae Identifies the X-Chromosome.</title>
        <authorList>
            <person name="Serra L."/>
            <person name="Macchietto M."/>
            <person name="Macias-Munoz A."/>
            <person name="McGill C.J."/>
            <person name="Rodriguez I.M."/>
            <person name="Rodriguez B."/>
            <person name="Murad R."/>
            <person name="Mortazavi A."/>
        </authorList>
    </citation>
    <scope>NUCLEOTIDE SEQUENCE [LARGE SCALE GENOMIC DNA]</scope>
    <source>
        <strain evidence="1 2">ALL</strain>
    </source>
</reference>
<dbReference type="Gene3D" id="1.20.120.1100">
    <property type="match status" value="1"/>
</dbReference>
<protein>
    <submittedName>
        <fullName evidence="1">Uncharacterized protein</fullName>
    </submittedName>
</protein>
<sequence length="162" mass="18839">MDKESFTDYVNGINDYLKWHQVPILPREFVGFLKSLTSDDYLGIAIYATKQVEDPKSDRPTTFLNTWRLIKQIDEPLYNRGLKAYSNYRHRIAKLSSNSRRVAHNFLAHFEAAASSKFSDRMFEDAILTLIEMATKLTSTQQVELERIHPGLRAAIRKMRNL</sequence>
<proteinExistence type="predicted"/>
<evidence type="ECO:0000313" key="2">
    <source>
        <dbReference type="Proteomes" id="UP000298663"/>
    </source>
</evidence>
<dbReference type="Proteomes" id="UP000298663">
    <property type="component" value="Unassembled WGS sequence"/>
</dbReference>
<organism evidence="1 2">
    <name type="scientific">Steinernema carpocapsae</name>
    <name type="common">Entomopathogenic nematode</name>
    <dbReference type="NCBI Taxonomy" id="34508"/>
    <lineage>
        <taxon>Eukaryota</taxon>
        <taxon>Metazoa</taxon>
        <taxon>Ecdysozoa</taxon>
        <taxon>Nematoda</taxon>
        <taxon>Chromadorea</taxon>
        <taxon>Rhabditida</taxon>
        <taxon>Tylenchina</taxon>
        <taxon>Panagrolaimomorpha</taxon>
        <taxon>Strongyloidoidea</taxon>
        <taxon>Steinernematidae</taxon>
        <taxon>Steinernema</taxon>
    </lineage>
</organism>
<evidence type="ECO:0000313" key="1">
    <source>
        <dbReference type="EMBL" id="TKR67012.1"/>
    </source>
</evidence>